<reference evidence="6" key="1">
    <citation type="journal article" date="2020" name="Stud. Mycol.">
        <title>101 Dothideomycetes genomes: a test case for predicting lifestyles and emergence of pathogens.</title>
        <authorList>
            <person name="Haridas S."/>
            <person name="Albert R."/>
            <person name="Binder M."/>
            <person name="Bloem J."/>
            <person name="Labutti K."/>
            <person name="Salamov A."/>
            <person name="Andreopoulos B."/>
            <person name="Baker S."/>
            <person name="Barry K."/>
            <person name="Bills G."/>
            <person name="Bluhm B."/>
            <person name="Cannon C."/>
            <person name="Castanera R."/>
            <person name="Culley D."/>
            <person name="Daum C."/>
            <person name="Ezra D."/>
            <person name="Gonzalez J."/>
            <person name="Henrissat B."/>
            <person name="Kuo A."/>
            <person name="Liang C."/>
            <person name="Lipzen A."/>
            <person name="Lutzoni F."/>
            <person name="Magnuson J."/>
            <person name="Mondo S."/>
            <person name="Nolan M."/>
            <person name="Ohm R."/>
            <person name="Pangilinan J."/>
            <person name="Park H.-J."/>
            <person name="Ramirez L."/>
            <person name="Alfaro M."/>
            <person name="Sun H."/>
            <person name="Tritt A."/>
            <person name="Yoshinaga Y."/>
            <person name="Zwiers L.-H."/>
            <person name="Turgeon B."/>
            <person name="Goodwin S."/>
            <person name="Spatafora J."/>
            <person name="Crous P."/>
            <person name="Grigoriev I."/>
        </authorList>
    </citation>
    <scope>NUCLEOTIDE SEQUENCE</scope>
    <source>
        <strain evidence="6">CBS 121410</strain>
    </source>
</reference>
<sequence length="631" mass="71753">MVDPNGHPPHQKANRLRKACDSCSIRKVKCDESGPPCRACAALDIPCTFERPSRRRGPPNRHAEAIKKRRLESPNNLSPTSPSSPTNAAHALAALSSHPTLSADSIAPIDTIELLINDYFTYIHPLCPFPHEPTFRESFRMREDYHNRMFLALLASMISVLVAAFPRKPRLHLKAQGRQNLFPNHMSLIDRCQQVCYAARGSDWLQREDLNVYDAATSYLLGVSYAYTLRWRQSRRYFAEAMTIVRGIGLDNAKEQYYEQPGTYSREGELAPDFISQEMGKRIFWTTFVSWRSMSQGGATHDELVILPETPSKPYPRLPVEVDDNYIFPTHIAPQPEGLLSTLAGFNANVRVYRSYSALATTELAYGINEVFDWERQSKVLEQGLRNCKQVLLDLPPELTVWPDGEQLNQATHGFYPPPPEYMRAKEAGLQQLLPPEGEISDLERHKTGYEIQKANIYISQLATRSYITERYFSLREIYENMKSQNQDQSSPAIGTAGLDTVLHHEPSPNLDQMETDMQAEKDKIVKDLLHVLGSISQIHMEPNADSFTHKVRQIVSPLLNMPQDRKSSVAQQAEQYLHHFLDILVRLDRNTGASRSPDAPEDEEAELKHWADLRDYQIKFTESGGILALR</sequence>
<feature type="domain" description="Zn(2)-C6 fungal-type" evidence="5">
    <location>
        <begin position="19"/>
        <end position="49"/>
    </location>
</feature>
<dbReference type="AlphaFoldDB" id="A0A9P4HXJ3"/>
<dbReference type="GO" id="GO:0008270">
    <property type="term" value="F:zinc ion binding"/>
    <property type="evidence" value="ECO:0007669"/>
    <property type="project" value="InterPro"/>
</dbReference>
<evidence type="ECO:0000313" key="6">
    <source>
        <dbReference type="EMBL" id="KAF2088593.1"/>
    </source>
</evidence>
<gene>
    <name evidence="6" type="ORF">K490DRAFT_39756</name>
</gene>
<dbReference type="PROSITE" id="PS00463">
    <property type="entry name" value="ZN2_CY6_FUNGAL_1"/>
    <property type="match status" value="1"/>
</dbReference>
<dbReference type="InterPro" id="IPR050987">
    <property type="entry name" value="AtrR-like"/>
</dbReference>
<dbReference type="InterPro" id="IPR001138">
    <property type="entry name" value="Zn2Cys6_DnaBD"/>
</dbReference>
<keyword evidence="1" id="KW-0479">Metal-binding</keyword>
<evidence type="ECO:0000313" key="7">
    <source>
        <dbReference type="Proteomes" id="UP000799776"/>
    </source>
</evidence>
<dbReference type="Proteomes" id="UP000799776">
    <property type="component" value="Unassembled WGS sequence"/>
</dbReference>
<dbReference type="PANTHER" id="PTHR46910:SF40">
    <property type="entry name" value="ZN(II)2CYS6 TRANSCRIPTION FACTOR (EUROFUNG)"/>
    <property type="match status" value="1"/>
</dbReference>
<keyword evidence="4" id="KW-0472">Membrane</keyword>
<feature type="compositionally biased region" description="Low complexity" evidence="3">
    <location>
        <begin position="73"/>
        <end position="87"/>
    </location>
</feature>
<evidence type="ECO:0000256" key="4">
    <source>
        <dbReference type="SAM" id="Phobius"/>
    </source>
</evidence>
<feature type="transmembrane region" description="Helical" evidence="4">
    <location>
        <begin position="149"/>
        <end position="166"/>
    </location>
</feature>
<dbReference type="GO" id="GO:0003677">
    <property type="term" value="F:DNA binding"/>
    <property type="evidence" value="ECO:0007669"/>
    <property type="project" value="InterPro"/>
</dbReference>
<dbReference type="InterPro" id="IPR007219">
    <property type="entry name" value="XnlR_reg_dom"/>
</dbReference>
<evidence type="ECO:0000256" key="1">
    <source>
        <dbReference type="ARBA" id="ARBA00022723"/>
    </source>
</evidence>
<dbReference type="GO" id="GO:0006351">
    <property type="term" value="P:DNA-templated transcription"/>
    <property type="evidence" value="ECO:0007669"/>
    <property type="project" value="InterPro"/>
</dbReference>
<dbReference type="CDD" id="cd12148">
    <property type="entry name" value="fungal_TF_MHR"/>
    <property type="match status" value="1"/>
</dbReference>
<keyword evidence="4" id="KW-0812">Transmembrane</keyword>
<dbReference type="InterPro" id="IPR036864">
    <property type="entry name" value="Zn2-C6_fun-type_DNA-bd_sf"/>
</dbReference>
<dbReference type="Pfam" id="PF00172">
    <property type="entry name" value="Zn_clus"/>
    <property type="match status" value="1"/>
</dbReference>
<organism evidence="6 7">
    <name type="scientific">Saccharata proteae CBS 121410</name>
    <dbReference type="NCBI Taxonomy" id="1314787"/>
    <lineage>
        <taxon>Eukaryota</taxon>
        <taxon>Fungi</taxon>
        <taxon>Dikarya</taxon>
        <taxon>Ascomycota</taxon>
        <taxon>Pezizomycotina</taxon>
        <taxon>Dothideomycetes</taxon>
        <taxon>Dothideomycetes incertae sedis</taxon>
        <taxon>Botryosphaeriales</taxon>
        <taxon>Saccharataceae</taxon>
        <taxon>Saccharata</taxon>
    </lineage>
</organism>
<protein>
    <recommendedName>
        <fullName evidence="5">Zn(2)-C6 fungal-type domain-containing protein</fullName>
    </recommendedName>
</protein>
<name>A0A9P4HXJ3_9PEZI</name>
<keyword evidence="4" id="KW-1133">Transmembrane helix</keyword>
<dbReference type="Pfam" id="PF04082">
    <property type="entry name" value="Fungal_trans"/>
    <property type="match status" value="1"/>
</dbReference>
<dbReference type="Gene3D" id="4.10.240.10">
    <property type="entry name" value="Zn(2)-C6 fungal-type DNA-binding domain"/>
    <property type="match status" value="1"/>
</dbReference>
<dbReference type="GO" id="GO:0000981">
    <property type="term" value="F:DNA-binding transcription factor activity, RNA polymerase II-specific"/>
    <property type="evidence" value="ECO:0007669"/>
    <property type="project" value="InterPro"/>
</dbReference>
<dbReference type="PANTHER" id="PTHR46910">
    <property type="entry name" value="TRANSCRIPTION FACTOR PDR1"/>
    <property type="match status" value="1"/>
</dbReference>
<comment type="caution">
    <text evidence="6">The sequence shown here is derived from an EMBL/GenBank/DDBJ whole genome shotgun (WGS) entry which is preliminary data.</text>
</comment>
<evidence type="ECO:0000256" key="2">
    <source>
        <dbReference type="ARBA" id="ARBA00023242"/>
    </source>
</evidence>
<dbReference type="SMART" id="SM00066">
    <property type="entry name" value="GAL4"/>
    <property type="match status" value="1"/>
</dbReference>
<dbReference type="SUPFAM" id="SSF57701">
    <property type="entry name" value="Zn2/Cys6 DNA-binding domain"/>
    <property type="match status" value="1"/>
</dbReference>
<dbReference type="CDD" id="cd00067">
    <property type="entry name" value="GAL4"/>
    <property type="match status" value="1"/>
</dbReference>
<feature type="region of interest" description="Disordered" evidence="3">
    <location>
        <begin position="51"/>
        <end position="87"/>
    </location>
</feature>
<keyword evidence="7" id="KW-1185">Reference proteome</keyword>
<evidence type="ECO:0000259" key="5">
    <source>
        <dbReference type="PROSITE" id="PS50048"/>
    </source>
</evidence>
<dbReference type="PROSITE" id="PS50048">
    <property type="entry name" value="ZN2_CY6_FUNGAL_2"/>
    <property type="match status" value="1"/>
</dbReference>
<dbReference type="OrthoDB" id="5284003at2759"/>
<evidence type="ECO:0000256" key="3">
    <source>
        <dbReference type="SAM" id="MobiDB-lite"/>
    </source>
</evidence>
<proteinExistence type="predicted"/>
<keyword evidence="2" id="KW-0539">Nucleus</keyword>
<dbReference type="EMBL" id="ML978716">
    <property type="protein sequence ID" value="KAF2088593.1"/>
    <property type="molecule type" value="Genomic_DNA"/>
</dbReference>
<accession>A0A9P4HXJ3</accession>